<protein>
    <submittedName>
        <fullName evidence="2">Uncharacterized protein</fullName>
    </submittedName>
</protein>
<evidence type="ECO:0000313" key="2">
    <source>
        <dbReference type="EMBL" id="MCT9001735.1"/>
    </source>
</evidence>
<name>A0ABT2PB78_9MICO</name>
<keyword evidence="3" id="KW-1185">Reference proteome</keyword>
<evidence type="ECO:0000313" key="3">
    <source>
        <dbReference type="Proteomes" id="UP001300496"/>
    </source>
</evidence>
<sequence length="45" mass="4849">MNNMAGKAPRGGSAKKEPKLTLKEKREAKRVNAAPTAFIKPRKAG</sequence>
<organism evidence="2 3">
    <name type="scientific">Microbacterium memoriense</name>
    <dbReference type="NCBI Taxonomy" id="2978350"/>
    <lineage>
        <taxon>Bacteria</taxon>
        <taxon>Bacillati</taxon>
        <taxon>Actinomycetota</taxon>
        <taxon>Actinomycetes</taxon>
        <taxon>Micrococcales</taxon>
        <taxon>Microbacteriaceae</taxon>
        <taxon>Microbacterium</taxon>
    </lineage>
</organism>
<dbReference type="Proteomes" id="UP001300496">
    <property type="component" value="Unassembled WGS sequence"/>
</dbReference>
<proteinExistence type="predicted"/>
<accession>A0ABT2PB78</accession>
<comment type="caution">
    <text evidence="2">The sequence shown here is derived from an EMBL/GenBank/DDBJ whole genome shotgun (WGS) entry which is preliminary data.</text>
</comment>
<feature type="compositionally biased region" description="Basic and acidic residues" evidence="1">
    <location>
        <begin position="14"/>
        <end position="30"/>
    </location>
</feature>
<evidence type="ECO:0000256" key="1">
    <source>
        <dbReference type="SAM" id="MobiDB-lite"/>
    </source>
</evidence>
<feature type="region of interest" description="Disordered" evidence="1">
    <location>
        <begin position="1"/>
        <end position="45"/>
    </location>
</feature>
<dbReference type="RefSeq" id="WP_261606288.1">
    <property type="nucleotide sequence ID" value="NZ_JAODOR010000005.1"/>
</dbReference>
<gene>
    <name evidence="2" type="ORF">N4R40_05095</name>
</gene>
<reference evidence="2 3" key="1">
    <citation type="journal article" date="2024" name="Int. J. Syst. Evol. Microbiol.">
        <title>Microbacterium memoriense sp. nov., a member of the Actinomycetota from marine beach sediment of the north coast of Portugal.</title>
        <authorList>
            <person name="Santos J.D.N.D."/>
            <person name="Klimek D."/>
            <person name="Calusinska M."/>
            <person name="Lobo-da-Cunha A."/>
            <person name="Catita J."/>
            <person name="Goncalves H."/>
            <person name="Gonzalez I."/>
            <person name="Lage O.M."/>
        </authorList>
    </citation>
    <scope>NUCLEOTIDE SEQUENCE [LARGE SCALE GENOMIC DNA]</scope>
    <source>
        <strain evidence="2 3">PMIC_1C1B</strain>
    </source>
</reference>
<dbReference type="EMBL" id="JAODOR010000005">
    <property type="protein sequence ID" value="MCT9001735.1"/>
    <property type="molecule type" value="Genomic_DNA"/>
</dbReference>